<evidence type="ECO:0000256" key="5">
    <source>
        <dbReference type="SAM" id="Phobius"/>
    </source>
</evidence>
<feature type="domain" description="Cytochrome b5 heme-binding" evidence="6">
    <location>
        <begin position="313"/>
        <end position="391"/>
    </location>
</feature>
<dbReference type="PROSITE" id="PS00191">
    <property type="entry name" value="CYTOCHROME_B5_1"/>
    <property type="match status" value="1"/>
</dbReference>
<keyword evidence="5" id="KW-0472">Membrane</keyword>
<evidence type="ECO:0000259" key="6">
    <source>
        <dbReference type="PROSITE" id="PS50255"/>
    </source>
</evidence>
<keyword evidence="3" id="KW-0408">Iron</keyword>
<comment type="similarity">
    <text evidence="4">Belongs to the cytochrome b5 family.</text>
</comment>
<feature type="transmembrane region" description="Helical" evidence="5">
    <location>
        <begin position="417"/>
        <end position="438"/>
    </location>
</feature>
<dbReference type="Pfam" id="PF00173">
    <property type="entry name" value="Cyt-b5"/>
    <property type="match status" value="1"/>
</dbReference>
<dbReference type="GO" id="GO:0016020">
    <property type="term" value="C:membrane"/>
    <property type="evidence" value="ECO:0007669"/>
    <property type="project" value="TreeGrafter"/>
</dbReference>
<accession>A0A7S1FK40</accession>
<feature type="transmembrane region" description="Helical" evidence="5">
    <location>
        <begin position="482"/>
        <end position="500"/>
    </location>
</feature>
<keyword evidence="2" id="KW-0479">Metal-binding</keyword>
<keyword evidence="5" id="KW-1133">Transmembrane helix</keyword>
<dbReference type="EMBL" id="HBFQ01063514">
    <property type="protein sequence ID" value="CAD8870603.1"/>
    <property type="molecule type" value="Transcribed_RNA"/>
</dbReference>
<dbReference type="InterPro" id="IPR036400">
    <property type="entry name" value="Cyt_B5-like_heme/steroid_sf"/>
</dbReference>
<organism evidence="7">
    <name type="scientific">Noctiluca scintillans</name>
    <name type="common">Sea sparkle</name>
    <name type="synonym">Red tide dinoflagellate</name>
    <dbReference type="NCBI Taxonomy" id="2966"/>
    <lineage>
        <taxon>Eukaryota</taxon>
        <taxon>Sar</taxon>
        <taxon>Alveolata</taxon>
        <taxon>Dinophyceae</taxon>
        <taxon>Noctilucales</taxon>
        <taxon>Noctilucaceae</taxon>
        <taxon>Noctiluca</taxon>
    </lineage>
</organism>
<keyword evidence="5" id="KW-0812">Transmembrane</keyword>
<protein>
    <recommendedName>
        <fullName evidence="6">Cytochrome b5 heme-binding domain-containing protein</fullName>
    </recommendedName>
</protein>
<feature type="transmembrane region" description="Helical" evidence="5">
    <location>
        <begin position="646"/>
        <end position="668"/>
    </location>
</feature>
<dbReference type="InterPro" id="IPR050668">
    <property type="entry name" value="Cytochrome_b5"/>
</dbReference>
<dbReference type="AlphaFoldDB" id="A0A7S1FK40"/>
<keyword evidence="1" id="KW-0349">Heme</keyword>
<dbReference type="Gene3D" id="3.10.120.10">
    <property type="entry name" value="Cytochrome b5-like heme/steroid binding domain"/>
    <property type="match status" value="1"/>
</dbReference>
<evidence type="ECO:0000313" key="7">
    <source>
        <dbReference type="EMBL" id="CAD8870603.1"/>
    </source>
</evidence>
<proteinExistence type="inferred from homology"/>
<dbReference type="SUPFAM" id="SSF55856">
    <property type="entry name" value="Cytochrome b5-like heme/steroid binding domain"/>
    <property type="match status" value="1"/>
</dbReference>
<dbReference type="PANTHER" id="PTHR19359">
    <property type="entry name" value="CYTOCHROME B5"/>
    <property type="match status" value="1"/>
</dbReference>
<dbReference type="PRINTS" id="PR00363">
    <property type="entry name" value="CYTOCHROMEB5"/>
</dbReference>
<sequence length="961" mass="107151">MDAVSRDEYWYVVNWCAFWVLVWIAGHHVCWCFRRPWRFANFMQWRVLRDKEMYARRLCRAQVYNALAVLGAVRLFSRCRRLPDDLLNDWSVEHQVLFSMAVGHWVVSFWEDWRSAKFLAGGLEKTSIRGCSPHVFFLSAYSVHHVVAAGGYVALLLLKRCHAVGSFGLLFELPVLLTTHRELAMTADVAPRWLLEPVSVSRYWNAIYLLFLVGRLVPATVYMYSLVHWPEQVRALPSAAFYTYHFMSVFFSLLSYLFVINVLEAWRRRDMLFAVQNKKKVRATKCDLESFASQPGSDEDSENDAEKPAARGLTPVSMEVLQGKDGRADRDLWVAIDGAAFDVTDYLGEHPGGPEILKSHGGKDASQAYHLVGHSHVARVLLQEYLVGPILQEHKEYRLLAHNEEAKAVFFTLSRAVLSHAVFVFAVGPLCLGSAQWVPSAPAEAIVLRGLLTSGGVGLLTCVACCFYALPPVRLKFRDHLVAIVILFHEVGFAVLAQGVPAGVPDTAPSSLEILAVLILFVEEKLSSGEVADGGRGRRWGVLLVCVSWVWRSSELAQWRAFGHQLTCLGTGYMRTVLLSLALAVTLCVAMRFTGQRSNREQTAAHLARAMVLAGIYGLFCTFLLWSRSPSMARELDAFVSDVAWSSGKIGLATAACFSVLVVVFSVACKYSPAYSVRMSAFSLYAVSAISGGTSGYRWITVLGFVCLLSALAEQNKANVRRASLAGQFGDLPVHVIGTLAVWDNTRVVLGTWVWKVLILPWQSLTSMWGPSELRMYACEVPIVNQGNVDLGLCAQFVKRGTRARRIPVPEYFVCNVGMLADGNIDTLHDIQLTNNTLREVWQEFSHPDMRGLVSNVVCVFPVTARQHVMKQVNLSSWETQQDAHDWYVQSKGHQKVLRQHSSGILRSFGNLLVSLVPSEPLLHQDRCQRCGRVVEALEAGSKAPSRCRVCRGPSFGIPTF</sequence>
<feature type="transmembrane region" description="Helical" evidence="5">
    <location>
        <begin position="244"/>
        <end position="263"/>
    </location>
</feature>
<dbReference type="PANTHER" id="PTHR19359:SF14">
    <property type="entry name" value="CYTOCHROME B5 A"/>
    <property type="match status" value="1"/>
</dbReference>
<reference evidence="7" key="1">
    <citation type="submission" date="2021-01" db="EMBL/GenBank/DDBJ databases">
        <authorList>
            <person name="Corre E."/>
            <person name="Pelletier E."/>
            <person name="Niang G."/>
            <person name="Scheremetjew M."/>
            <person name="Finn R."/>
            <person name="Kale V."/>
            <person name="Holt S."/>
            <person name="Cochrane G."/>
            <person name="Meng A."/>
            <person name="Brown T."/>
            <person name="Cohen L."/>
        </authorList>
    </citation>
    <scope>NUCLEOTIDE SEQUENCE</scope>
</reference>
<dbReference type="InterPro" id="IPR018506">
    <property type="entry name" value="Cyt_B5_heme-BS"/>
</dbReference>
<feature type="transmembrane region" description="Helical" evidence="5">
    <location>
        <begin position="607"/>
        <end position="626"/>
    </location>
</feature>
<gene>
    <name evidence="7" type="ORF">NSCI0253_LOCUS44960</name>
</gene>
<dbReference type="SMART" id="SM01117">
    <property type="entry name" value="Cyt-b5"/>
    <property type="match status" value="1"/>
</dbReference>
<dbReference type="InterPro" id="IPR001199">
    <property type="entry name" value="Cyt_B5-like_heme/steroid-bd"/>
</dbReference>
<evidence type="ECO:0000256" key="3">
    <source>
        <dbReference type="ARBA" id="ARBA00023004"/>
    </source>
</evidence>
<feature type="transmembrane region" description="Helical" evidence="5">
    <location>
        <begin position="134"/>
        <end position="158"/>
    </location>
</feature>
<feature type="transmembrane region" description="Helical" evidence="5">
    <location>
        <begin position="573"/>
        <end position="595"/>
    </location>
</feature>
<feature type="transmembrane region" description="Helical" evidence="5">
    <location>
        <begin position="12"/>
        <end position="33"/>
    </location>
</feature>
<evidence type="ECO:0000256" key="2">
    <source>
        <dbReference type="ARBA" id="ARBA00022723"/>
    </source>
</evidence>
<dbReference type="PROSITE" id="PS50255">
    <property type="entry name" value="CYTOCHROME_B5_2"/>
    <property type="match status" value="1"/>
</dbReference>
<name>A0A7S1FK40_NOCSC</name>
<evidence type="ECO:0000256" key="4">
    <source>
        <dbReference type="ARBA" id="ARBA00038168"/>
    </source>
</evidence>
<evidence type="ECO:0000256" key="1">
    <source>
        <dbReference type="ARBA" id="ARBA00022617"/>
    </source>
</evidence>
<dbReference type="GO" id="GO:0046872">
    <property type="term" value="F:metal ion binding"/>
    <property type="evidence" value="ECO:0007669"/>
    <property type="project" value="UniProtKB-KW"/>
</dbReference>
<feature type="transmembrane region" description="Helical" evidence="5">
    <location>
        <begin position="450"/>
        <end position="470"/>
    </location>
</feature>
<dbReference type="GO" id="GO:0020037">
    <property type="term" value="F:heme binding"/>
    <property type="evidence" value="ECO:0007669"/>
    <property type="project" value="InterPro"/>
</dbReference>
<feature type="transmembrane region" description="Helical" evidence="5">
    <location>
        <begin position="203"/>
        <end position="224"/>
    </location>
</feature>
<feature type="transmembrane region" description="Helical" evidence="5">
    <location>
        <begin position="164"/>
        <end position="183"/>
    </location>
</feature>